<dbReference type="EMBL" id="CP030759">
    <property type="protein sequence ID" value="AXA35884.1"/>
    <property type="molecule type" value="Genomic_DNA"/>
</dbReference>
<evidence type="ECO:0000313" key="3">
    <source>
        <dbReference type="Proteomes" id="UP000262583"/>
    </source>
</evidence>
<gene>
    <name evidence="2" type="ORF">BRCON_1107</name>
</gene>
<keyword evidence="1" id="KW-0472">Membrane</keyword>
<reference evidence="2 3" key="1">
    <citation type="submission" date="2018-05" db="EMBL/GenBank/DDBJ databases">
        <title>A metagenomic window into the 2 km-deep terrestrial subsurface aquifer revealed taxonomically and functionally diverse microbial community comprising novel uncultured bacterial lineages.</title>
        <authorList>
            <person name="Kadnikov V.V."/>
            <person name="Mardanov A.V."/>
            <person name="Beletsky A.V."/>
            <person name="Banks D."/>
            <person name="Pimenov N.V."/>
            <person name="Frank Y.A."/>
            <person name="Karnachuk O.V."/>
            <person name="Ravin N.V."/>
        </authorList>
    </citation>
    <scope>NUCLEOTIDE SEQUENCE [LARGE SCALE GENOMIC DNA]</scope>
    <source>
        <strain evidence="2">BY</strain>
    </source>
</reference>
<sequence length="233" mass="26790">MENSNPILLYDLNRCADLVAQKNLELAEVTEGIERWAALRPLYYDFAFEAFEQSQLLLAQVDPQVVLAFIPWNLPDEMAASVMEVLEHEARKLFASSGPHLVYDLSEVANAPMPLDPKTRLESWVREDFLDDMLLPRRISIRMVFDFASFHNITLRPQLEKRGFQFISDLEEMVDTEMLRVVHPHRPQTIFKIPWGVWAREMFSGGFTIVYLIACLAIYLQKLESAVGGKSAE</sequence>
<dbReference type="Proteomes" id="UP000262583">
    <property type="component" value="Chromosome"/>
</dbReference>
<evidence type="ECO:0000313" key="2">
    <source>
        <dbReference type="EMBL" id="AXA35884.1"/>
    </source>
</evidence>
<keyword evidence="1" id="KW-0812">Transmembrane</keyword>
<protein>
    <submittedName>
        <fullName evidence="2">Uncharacterized protein</fullName>
    </submittedName>
</protein>
<name>A0A2Z4Y422_SUMC1</name>
<keyword evidence="1" id="KW-1133">Transmembrane helix</keyword>
<proteinExistence type="predicted"/>
<feature type="transmembrane region" description="Helical" evidence="1">
    <location>
        <begin position="202"/>
        <end position="220"/>
    </location>
</feature>
<organism evidence="2 3">
    <name type="scientific">Sumerlaea chitinivorans</name>
    <dbReference type="NCBI Taxonomy" id="2250252"/>
    <lineage>
        <taxon>Bacteria</taxon>
        <taxon>Candidatus Sumerlaeota</taxon>
        <taxon>Candidatus Sumerlaeia</taxon>
        <taxon>Candidatus Sumerlaeales</taxon>
        <taxon>Candidatus Sumerlaeaceae</taxon>
        <taxon>Candidatus Sumerlaea</taxon>
    </lineage>
</organism>
<dbReference type="KEGG" id="schv:BRCON_1107"/>
<dbReference type="AlphaFoldDB" id="A0A2Z4Y422"/>
<accession>A0A2Z4Y422</accession>
<evidence type="ECO:0000256" key="1">
    <source>
        <dbReference type="SAM" id="Phobius"/>
    </source>
</evidence>